<dbReference type="RefSeq" id="WP_038521587.1">
    <property type="nucleotide sequence ID" value="NZ_CP008953.1"/>
</dbReference>
<dbReference type="HOGENOM" id="CLU_037628_6_1_11"/>
<dbReference type="eggNOG" id="COG1609">
    <property type="taxonomic scope" value="Bacteria"/>
</dbReference>
<keyword evidence="1" id="KW-0678">Repressor</keyword>
<dbReference type="KEGG" id="aja:AJAP_41085"/>
<dbReference type="InterPro" id="IPR028082">
    <property type="entry name" value="Peripla_BP_I"/>
</dbReference>
<dbReference type="Proteomes" id="UP000028492">
    <property type="component" value="Chromosome"/>
</dbReference>
<name>A0A075V6I6_9PSEU</name>
<gene>
    <name evidence="6" type="ORF">AJAP_41085</name>
</gene>
<keyword evidence="7" id="KW-1185">Reference proteome</keyword>
<accession>A0A075V6I6</accession>
<evidence type="ECO:0000313" key="7">
    <source>
        <dbReference type="Proteomes" id="UP000028492"/>
    </source>
</evidence>
<dbReference type="GO" id="GO:0003700">
    <property type="term" value="F:DNA-binding transcription factor activity"/>
    <property type="evidence" value="ECO:0007669"/>
    <property type="project" value="TreeGrafter"/>
</dbReference>
<evidence type="ECO:0000256" key="2">
    <source>
        <dbReference type="ARBA" id="ARBA00023015"/>
    </source>
</evidence>
<evidence type="ECO:0000259" key="5">
    <source>
        <dbReference type="Pfam" id="PF13377"/>
    </source>
</evidence>
<evidence type="ECO:0000256" key="3">
    <source>
        <dbReference type="ARBA" id="ARBA00023125"/>
    </source>
</evidence>
<dbReference type="CDD" id="cd06267">
    <property type="entry name" value="PBP1_LacI_sugar_binding-like"/>
    <property type="match status" value="1"/>
</dbReference>
<reference evidence="6 7" key="1">
    <citation type="journal article" date="2014" name="J. Biotechnol.">
        <title>Complete genome sequence of the actinobacterium Amycolatopsis japonica MG417-CF17(T) (=DSM 44213T) producing (S,S)-N,N'-ethylenediaminedisuccinic acid.</title>
        <authorList>
            <person name="Stegmann E."/>
            <person name="Albersmeier A."/>
            <person name="Spohn M."/>
            <person name="Gert H."/>
            <person name="Weber T."/>
            <person name="Wohlleben W."/>
            <person name="Kalinowski J."/>
            <person name="Ruckert C."/>
        </authorList>
    </citation>
    <scope>NUCLEOTIDE SEQUENCE [LARGE SCALE GENOMIC DNA]</scope>
    <source>
        <strain evidence="7">MG417-CF17 (DSM 44213)</strain>
    </source>
</reference>
<dbReference type="PANTHER" id="PTHR30146">
    <property type="entry name" value="LACI-RELATED TRANSCRIPTIONAL REPRESSOR"/>
    <property type="match status" value="1"/>
</dbReference>
<dbReference type="InterPro" id="IPR046335">
    <property type="entry name" value="LacI/GalR-like_sensor"/>
</dbReference>
<dbReference type="PANTHER" id="PTHR30146:SF148">
    <property type="entry name" value="HTH-TYPE TRANSCRIPTIONAL REPRESSOR PURR-RELATED"/>
    <property type="match status" value="1"/>
</dbReference>
<dbReference type="SUPFAM" id="SSF53822">
    <property type="entry name" value="Periplasmic binding protein-like I"/>
    <property type="match status" value="1"/>
</dbReference>
<dbReference type="Gene3D" id="3.40.50.2300">
    <property type="match status" value="2"/>
</dbReference>
<evidence type="ECO:0000256" key="4">
    <source>
        <dbReference type="ARBA" id="ARBA00023163"/>
    </source>
</evidence>
<dbReference type="GO" id="GO:0000976">
    <property type="term" value="F:transcription cis-regulatory region binding"/>
    <property type="evidence" value="ECO:0007669"/>
    <property type="project" value="TreeGrafter"/>
</dbReference>
<dbReference type="AlphaFoldDB" id="A0A075V6I6"/>
<evidence type="ECO:0000313" key="6">
    <source>
        <dbReference type="EMBL" id="AIG80993.1"/>
    </source>
</evidence>
<sequence length="289" mass="31073">MTALSPALPLWEDTPVTHRFGVAMAMHANPYSGELVRAIRRAARRHGCEITLADTGDSVAEEAAVIRALRADRVDGVLLVPAAGDEAVINGLVRMGVPTVLVDRMAGRNDVDQVGSENIQAVCALVRHLAGLRHRKIGFISGEEDVTTYEERALGYRLGLGRSGLRWTSQLVACGRSTPGGAAAATAKLLDSWPSPTALVVASEAMMIGVQYEAHRLGIRIGRDLAIVGYGDMEWAGQVTPAVTTMAQPIEEIGRKAVELLLARITDPERRPESVRLAPRFIHRQSCGC</sequence>
<dbReference type="EMBL" id="CP008953">
    <property type="protein sequence ID" value="AIG80993.1"/>
    <property type="molecule type" value="Genomic_DNA"/>
</dbReference>
<keyword evidence="2" id="KW-0805">Transcription regulation</keyword>
<organism evidence="6 7">
    <name type="scientific">Amycolatopsis japonica</name>
    <dbReference type="NCBI Taxonomy" id="208439"/>
    <lineage>
        <taxon>Bacteria</taxon>
        <taxon>Bacillati</taxon>
        <taxon>Actinomycetota</taxon>
        <taxon>Actinomycetes</taxon>
        <taxon>Pseudonocardiales</taxon>
        <taxon>Pseudonocardiaceae</taxon>
        <taxon>Amycolatopsis</taxon>
        <taxon>Amycolatopsis japonica group</taxon>
    </lineage>
</organism>
<protein>
    <recommendedName>
        <fullName evidence="5">Transcriptional regulator LacI/GalR-like sensor domain-containing protein</fullName>
    </recommendedName>
</protein>
<dbReference type="Pfam" id="PF13377">
    <property type="entry name" value="Peripla_BP_3"/>
    <property type="match status" value="1"/>
</dbReference>
<evidence type="ECO:0000256" key="1">
    <source>
        <dbReference type="ARBA" id="ARBA00022491"/>
    </source>
</evidence>
<dbReference type="STRING" id="208439.AJAP_41085"/>
<keyword evidence="3" id="KW-0238">DNA-binding</keyword>
<feature type="domain" description="Transcriptional regulator LacI/GalR-like sensor" evidence="5">
    <location>
        <begin position="126"/>
        <end position="287"/>
    </location>
</feature>
<proteinExistence type="predicted"/>
<keyword evidence="4" id="KW-0804">Transcription</keyword>